<dbReference type="Pfam" id="PF03888">
    <property type="entry name" value="MucB_RseB"/>
    <property type="match status" value="1"/>
</dbReference>
<name>A0ABY6MU40_9BURK</name>
<comment type="subcellular location">
    <subcellularLocation>
        <location evidence="1">Periplasm</location>
    </subcellularLocation>
</comment>
<evidence type="ECO:0000259" key="6">
    <source>
        <dbReference type="Pfam" id="PF03888"/>
    </source>
</evidence>
<keyword evidence="9" id="KW-1185">Reference proteome</keyword>
<accession>A0ABY6MU40</accession>
<evidence type="ECO:0000256" key="1">
    <source>
        <dbReference type="ARBA" id="ARBA00004418"/>
    </source>
</evidence>
<dbReference type="Pfam" id="PF17188">
    <property type="entry name" value="MucB_RseB_C"/>
    <property type="match status" value="1"/>
</dbReference>
<dbReference type="EMBL" id="CP110257">
    <property type="protein sequence ID" value="UZD55526.1"/>
    <property type="molecule type" value="Genomic_DNA"/>
</dbReference>
<dbReference type="RefSeq" id="WP_264893280.1">
    <property type="nucleotide sequence ID" value="NZ_CP110257.1"/>
</dbReference>
<organism evidence="8 9">
    <name type="scientific">Caldimonas aquatica</name>
    <dbReference type="NCBI Taxonomy" id="376175"/>
    <lineage>
        <taxon>Bacteria</taxon>
        <taxon>Pseudomonadati</taxon>
        <taxon>Pseudomonadota</taxon>
        <taxon>Betaproteobacteria</taxon>
        <taxon>Burkholderiales</taxon>
        <taxon>Sphaerotilaceae</taxon>
        <taxon>Caldimonas</taxon>
    </lineage>
</organism>
<evidence type="ECO:0000256" key="3">
    <source>
        <dbReference type="ARBA" id="ARBA00022729"/>
    </source>
</evidence>
<reference evidence="8" key="1">
    <citation type="submission" date="2022-10" db="EMBL/GenBank/DDBJ databases">
        <title>Complete genome sequence of Schlegelella aquatica LMG 23380.</title>
        <authorList>
            <person name="Musilova J."/>
            <person name="Kourilova X."/>
            <person name="Bezdicek M."/>
            <person name="Hermankova K."/>
            <person name="Obruca S."/>
            <person name="Sedlar K."/>
        </authorList>
    </citation>
    <scope>NUCLEOTIDE SEQUENCE</scope>
    <source>
        <strain evidence="8">LMG 23380</strain>
    </source>
</reference>
<sequence length="340" mass="38249">MQWQRWWAPLVAWTFLALAGAAVAGQTMAAPLSRAEVREWLLRIHEAARRNNFQGTFVVSAGGQVASARIVHYCEGPNQFERIESLDGQMRKVFRHNATVITLWPASRTAMVEHRETLTTFPGLLQSDGERLTDHYDVHRLGVERVAGHEADVLLVKPKDTLRYGYRLWSERKTGLLLRAEMLDEQDQVLESSAFSDVAIGVKPQPEAVLGPMKRLDGYKVARPEMVKTSFEQEGWTFRAKVPGFRQVSVVRRGLKPGVAQEVEEAAPAAVLQAIFSDGLAHVSLFVEPYDAKPHRKEMLVSMGATQTLTQRYKDWWITAVGEVPPAGLRLFVQGLERRP</sequence>
<evidence type="ECO:0000256" key="2">
    <source>
        <dbReference type="ARBA" id="ARBA00008150"/>
    </source>
</evidence>
<dbReference type="PIRSF" id="PIRSF005427">
    <property type="entry name" value="RseB"/>
    <property type="match status" value="1"/>
</dbReference>
<keyword evidence="3 5" id="KW-0732">Signal</keyword>
<comment type="similarity">
    <text evidence="2">Belongs to the RseB family.</text>
</comment>
<dbReference type="InterPro" id="IPR033434">
    <property type="entry name" value="MucB/RseB_N"/>
</dbReference>
<gene>
    <name evidence="8" type="ORF">OMP39_02755</name>
</gene>
<dbReference type="PANTHER" id="PTHR38782:SF1">
    <property type="entry name" value="SIGMA-E FACTOR REGULATORY PROTEIN RSEB"/>
    <property type="match status" value="1"/>
</dbReference>
<dbReference type="InterPro" id="IPR005588">
    <property type="entry name" value="MucB_RseB"/>
</dbReference>
<feature type="chain" id="PRO_5045346997" evidence="5">
    <location>
        <begin position="25"/>
        <end position="340"/>
    </location>
</feature>
<dbReference type="CDD" id="cd16327">
    <property type="entry name" value="RseB"/>
    <property type="match status" value="1"/>
</dbReference>
<feature type="domain" description="MucB/RseB N-terminal" evidence="6">
    <location>
        <begin position="37"/>
        <end position="207"/>
    </location>
</feature>
<keyword evidence="4" id="KW-0574">Periplasm</keyword>
<proteinExistence type="inferred from homology"/>
<evidence type="ECO:0000313" key="9">
    <source>
        <dbReference type="Proteomes" id="UP001163266"/>
    </source>
</evidence>
<evidence type="ECO:0000256" key="4">
    <source>
        <dbReference type="ARBA" id="ARBA00022764"/>
    </source>
</evidence>
<dbReference type="PANTHER" id="PTHR38782">
    <property type="match status" value="1"/>
</dbReference>
<protein>
    <submittedName>
        <fullName evidence="8">MucB/RseB C-terminal domain-containing protein</fullName>
    </submittedName>
</protein>
<evidence type="ECO:0000256" key="5">
    <source>
        <dbReference type="SAM" id="SignalP"/>
    </source>
</evidence>
<dbReference type="InterPro" id="IPR038484">
    <property type="entry name" value="MucB/RseB_C_sf"/>
</dbReference>
<feature type="signal peptide" evidence="5">
    <location>
        <begin position="1"/>
        <end position="24"/>
    </location>
</feature>
<dbReference type="Proteomes" id="UP001163266">
    <property type="component" value="Chromosome"/>
</dbReference>
<dbReference type="InterPro" id="IPR033436">
    <property type="entry name" value="MucB/RseB_C"/>
</dbReference>
<dbReference type="Gene3D" id="2.50.20.10">
    <property type="entry name" value="Lipoprotein localisation LolA/LolB/LppX"/>
    <property type="match status" value="1"/>
</dbReference>
<evidence type="ECO:0000259" key="7">
    <source>
        <dbReference type="Pfam" id="PF17188"/>
    </source>
</evidence>
<dbReference type="Gene3D" id="3.30.200.100">
    <property type="entry name" value="MucB/RseB, C-terminal domain"/>
    <property type="match status" value="1"/>
</dbReference>
<feature type="domain" description="MucB/RseB C-terminal" evidence="7">
    <location>
        <begin position="232"/>
        <end position="336"/>
    </location>
</feature>
<evidence type="ECO:0000313" key="8">
    <source>
        <dbReference type="EMBL" id="UZD55526.1"/>
    </source>
</evidence>